<keyword evidence="2" id="KW-1185">Reference proteome</keyword>
<dbReference type="Proteomes" id="UP000268350">
    <property type="component" value="Unassembled WGS sequence"/>
</dbReference>
<name>A0A3B0K105_DROGU</name>
<gene>
    <name evidence="1" type="ORF">DGUA_6G008478</name>
</gene>
<protein>
    <submittedName>
        <fullName evidence="1">Uncharacterized protein</fullName>
    </submittedName>
</protein>
<organism evidence="1 2">
    <name type="scientific">Drosophila guanche</name>
    <name type="common">Fruit fly</name>
    <dbReference type="NCBI Taxonomy" id="7266"/>
    <lineage>
        <taxon>Eukaryota</taxon>
        <taxon>Metazoa</taxon>
        <taxon>Ecdysozoa</taxon>
        <taxon>Arthropoda</taxon>
        <taxon>Hexapoda</taxon>
        <taxon>Insecta</taxon>
        <taxon>Pterygota</taxon>
        <taxon>Neoptera</taxon>
        <taxon>Endopterygota</taxon>
        <taxon>Diptera</taxon>
        <taxon>Brachycera</taxon>
        <taxon>Muscomorpha</taxon>
        <taxon>Ephydroidea</taxon>
        <taxon>Drosophilidae</taxon>
        <taxon>Drosophila</taxon>
        <taxon>Sophophora</taxon>
    </lineage>
</organism>
<dbReference type="AlphaFoldDB" id="A0A3B0K105"/>
<evidence type="ECO:0000313" key="1">
    <source>
        <dbReference type="EMBL" id="SPP86362.1"/>
    </source>
</evidence>
<accession>A0A3B0K105</accession>
<evidence type="ECO:0000313" key="2">
    <source>
        <dbReference type="Proteomes" id="UP000268350"/>
    </source>
</evidence>
<dbReference type="EMBL" id="OUUW01000011">
    <property type="protein sequence ID" value="SPP86362.1"/>
    <property type="molecule type" value="Genomic_DNA"/>
</dbReference>
<proteinExistence type="predicted"/>
<sequence length="181" mass="20345">MAGSRRQGKESDPTMRETFCPGNLLLLSLSLWLLALALALAKLSMMTALIMMGHGHSMVLAIWRVCSYMIFERQNFGLAGQRLLLAERWGHRVSALDTDGITQAASCKLQAAFGIIVIVRHHHQRRYEARQRLSRGSAEAQQRCKKWSGAPVGASSWEHLCTPKARRLLLHIWCDQKGKPN</sequence>
<reference evidence="2" key="1">
    <citation type="submission" date="2018-01" db="EMBL/GenBank/DDBJ databases">
        <authorList>
            <person name="Alioto T."/>
            <person name="Alioto T."/>
        </authorList>
    </citation>
    <scope>NUCLEOTIDE SEQUENCE [LARGE SCALE GENOMIC DNA]</scope>
</reference>